<evidence type="ECO:0000313" key="1">
    <source>
        <dbReference type="EMBL" id="PWI57262.1"/>
    </source>
</evidence>
<keyword evidence="2" id="KW-1185">Reference proteome</keyword>
<organism evidence="1 2">
    <name type="scientific">Sulfoacidibacillus thermotolerans</name>
    <name type="common">Acidibacillus sulfuroxidans</name>
    <dbReference type="NCBI Taxonomy" id="1765684"/>
    <lineage>
        <taxon>Bacteria</taxon>
        <taxon>Bacillati</taxon>
        <taxon>Bacillota</taxon>
        <taxon>Bacilli</taxon>
        <taxon>Bacillales</taxon>
        <taxon>Alicyclobacillaceae</taxon>
        <taxon>Sulfoacidibacillus</taxon>
    </lineage>
</organism>
<dbReference type="InterPro" id="IPR036412">
    <property type="entry name" value="HAD-like_sf"/>
</dbReference>
<accession>A0A2U3D7N6</accession>
<comment type="caution">
    <text evidence="1">The sequence shown here is derived from an EMBL/GenBank/DDBJ whole genome shotgun (WGS) entry which is preliminary data.</text>
</comment>
<dbReference type="Proteomes" id="UP000245380">
    <property type="component" value="Unassembled WGS sequence"/>
</dbReference>
<gene>
    <name evidence="1" type="ORF">BM613_09525</name>
</gene>
<dbReference type="AlphaFoldDB" id="A0A2U3D7N6"/>
<dbReference type="PANTHER" id="PTHR42896">
    <property type="entry name" value="XYLULOSE-1,5-BISPHOSPHATE (XUBP) PHOSPHATASE"/>
    <property type="match status" value="1"/>
</dbReference>
<dbReference type="NCBIfam" id="TIGR01509">
    <property type="entry name" value="HAD-SF-IA-v3"/>
    <property type="match status" value="1"/>
</dbReference>
<dbReference type="Gene3D" id="1.10.150.240">
    <property type="entry name" value="Putative phosphatase, domain 2"/>
    <property type="match status" value="1"/>
</dbReference>
<dbReference type="InterPro" id="IPR044999">
    <property type="entry name" value="CbbY-like"/>
</dbReference>
<evidence type="ECO:0008006" key="3">
    <source>
        <dbReference type="Google" id="ProtNLM"/>
    </source>
</evidence>
<dbReference type="PANTHER" id="PTHR42896:SF2">
    <property type="entry name" value="CBBY-LIKE PROTEIN"/>
    <property type="match status" value="1"/>
</dbReference>
<protein>
    <recommendedName>
        <fullName evidence="3">Phosphatase</fullName>
    </recommendedName>
</protein>
<dbReference type="NCBIfam" id="TIGR01549">
    <property type="entry name" value="HAD-SF-IA-v1"/>
    <property type="match status" value="1"/>
</dbReference>
<dbReference type="Pfam" id="PF00702">
    <property type="entry name" value="Hydrolase"/>
    <property type="match status" value="1"/>
</dbReference>
<sequence length="246" mass="27834">MIKAVLFDQDGVMIDTERDGHRIAFEKAFQEFGYDISWDVQLYHELLQTGGGKERIRHYFEHYYSGDIPSDLTKFTKELHERKTEIFLQMVSSMPLRPGIRRFMEELNSAHIPIGICTTSHVKVANTIAKQVLAGIKFELVLAGDMVAEKKPHPEIYQRALKHLNIKPTECLVIEDSNIGVRAAKAAGCYVLATYNDFTRHEDLSQADFIVSCLGDKDGEQAQFVKHSIDLSTPGVITFADLVNVF</sequence>
<dbReference type="Gene3D" id="3.40.50.1000">
    <property type="entry name" value="HAD superfamily/HAD-like"/>
    <property type="match status" value="1"/>
</dbReference>
<proteinExistence type="predicted"/>
<dbReference type="EMBL" id="MPDK01000016">
    <property type="protein sequence ID" value="PWI57262.1"/>
    <property type="molecule type" value="Genomic_DNA"/>
</dbReference>
<name>A0A2U3D7N6_SULT2</name>
<evidence type="ECO:0000313" key="2">
    <source>
        <dbReference type="Proteomes" id="UP000245380"/>
    </source>
</evidence>
<dbReference type="SUPFAM" id="SSF56784">
    <property type="entry name" value="HAD-like"/>
    <property type="match status" value="1"/>
</dbReference>
<dbReference type="InterPro" id="IPR023198">
    <property type="entry name" value="PGP-like_dom2"/>
</dbReference>
<dbReference type="InterPro" id="IPR006439">
    <property type="entry name" value="HAD-SF_hydro_IA"/>
</dbReference>
<dbReference type="SFLD" id="SFLDG01129">
    <property type="entry name" value="C1.5:_HAD__Beta-PGM__Phosphata"/>
    <property type="match status" value="1"/>
</dbReference>
<dbReference type="SFLD" id="SFLDS00003">
    <property type="entry name" value="Haloacid_Dehalogenase"/>
    <property type="match status" value="1"/>
</dbReference>
<dbReference type="InterPro" id="IPR023214">
    <property type="entry name" value="HAD_sf"/>
</dbReference>
<dbReference type="GO" id="GO:0016787">
    <property type="term" value="F:hydrolase activity"/>
    <property type="evidence" value="ECO:0007669"/>
    <property type="project" value="InterPro"/>
</dbReference>
<reference evidence="1 2" key="1">
    <citation type="submission" date="2016-11" db="EMBL/GenBank/DDBJ databases">
        <title>Comparative genomics of Acidibacillus ferroxidans species.</title>
        <authorList>
            <person name="Oliveira G."/>
            <person name="Nunes G."/>
            <person name="Oliveira R."/>
            <person name="Araujo F."/>
            <person name="Salim A."/>
            <person name="Scholte L."/>
            <person name="Morais D."/>
            <person name="Nancucheo I."/>
            <person name="Johnson D.B."/>
            <person name="Grail B."/>
            <person name="Bittencourt J."/>
            <person name="Valadares R."/>
        </authorList>
    </citation>
    <scope>NUCLEOTIDE SEQUENCE [LARGE SCALE GENOMIC DNA]</scope>
    <source>
        <strain evidence="1 2">Y002</strain>
    </source>
</reference>